<gene>
    <name evidence="1" type="ORF">Nepgr_027924</name>
</gene>
<dbReference type="Proteomes" id="UP001279734">
    <property type="component" value="Unassembled WGS sequence"/>
</dbReference>
<name>A0AAD3TBE7_NEPGR</name>
<organism evidence="1 2">
    <name type="scientific">Nepenthes gracilis</name>
    <name type="common">Slender pitcher plant</name>
    <dbReference type="NCBI Taxonomy" id="150966"/>
    <lineage>
        <taxon>Eukaryota</taxon>
        <taxon>Viridiplantae</taxon>
        <taxon>Streptophyta</taxon>
        <taxon>Embryophyta</taxon>
        <taxon>Tracheophyta</taxon>
        <taxon>Spermatophyta</taxon>
        <taxon>Magnoliopsida</taxon>
        <taxon>eudicotyledons</taxon>
        <taxon>Gunneridae</taxon>
        <taxon>Pentapetalae</taxon>
        <taxon>Caryophyllales</taxon>
        <taxon>Nepenthaceae</taxon>
        <taxon>Nepenthes</taxon>
    </lineage>
</organism>
<accession>A0AAD3TBE7</accession>
<proteinExistence type="predicted"/>
<comment type="caution">
    <text evidence="1">The sequence shown here is derived from an EMBL/GenBank/DDBJ whole genome shotgun (WGS) entry which is preliminary data.</text>
</comment>
<sequence>MNRLLTDDPRKKENPDQQCTCDFYNSVETSSHVLRDCYKAKRKCKNILGRKCDPVINILEDEFNHVPLLSLLSQPEEGRVFQLAGSIDQVVFSCIGEDNSVLVIVVWEEKSMGPGSLASLANWGLSLPQQSSRLFVWPSSIDIFADKGNQVAEHLARSGKRLNVEYHHPPPGTILIIRGEAATNGLSF</sequence>
<dbReference type="AlphaFoldDB" id="A0AAD3TBE7"/>
<dbReference type="EMBL" id="BSYO01000030">
    <property type="protein sequence ID" value="GMH26081.1"/>
    <property type="molecule type" value="Genomic_DNA"/>
</dbReference>
<keyword evidence="2" id="KW-1185">Reference proteome</keyword>
<evidence type="ECO:0000313" key="1">
    <source>
        <dbReference type="EMBL" id="GMH26081.1"/>
    </source>
</evidence>
<reference evidence="1" key="1">
    <citation type="submission" date="2023-05" db="EMBL/GenBank/DDBJ databases">
        <title>Nepenthes gracilis genome sequencing.</title>
        <authorList>
            <person name="Fukushima K."/>
        </authorList>
    </citation>
    <scope>NUCLEOTIDE SEQUENCE</scope>
    <source>
        <strain evidence="1">SING2019-196</strain>
    </source>
</reference>
<evidence type="ECO:0000313" key="2">
    <source>
        <dbReference type="Proteomes" id="UP001279734"/>
    </source>
</evidence>
<protein>
    <submittedName>
        <fullName evidence="1">Uncharacterized protein</fullName>
    </submittedName>
</protein>